<evidence type="ECO:0008006" key="3">
    <source>
        <dbReference type="Google" id="ProtNLM"/>
    </source>
</evidence>
<keyword evidence="2" id="KW-1185">Reference proteome</keyword>
<evidence type="ECO:0000313" key="2">
    <source>
        <dbReference type="Proteomes" id="UP000257109"/>
    </source>
</evidence>
<gene>
    <name evidence="1" type="ORF">CR513_02676</name>
</gene>
<feature type="non-terminal residue" evidence="1">
    <location>
        <position position="1"/>
    </location>
</feature>
<organism evidence="1 2">
    <name type="scientific">Mucuna pruriens</name>
    <name type="common">Velvet bean</name>
    <name type="synonym">Dolichos pruriens</name>
    <dbReference type="NCBI Taxonomy" id="157652"/>
    <lineage>
        <taxon>Eukaryota</taxon>
        <taxon>Viridiplantae</taxon>
        <taxon>Streptophyta</taxon>
        <taxon>Embryophyta</taxon>
        <taxon>Tracheophyta</taxon>
        <taxon>Spermatophyta</taxon>
        <taxon>Magnoliopsida</taxon>
        <taxon>eudicotyledons</taxon>
        <taxon>Gunneridae</taxon>
        <taxon>Pentapetalae</taxon>
        <taxon>rosids</taxon>
        <taxon>fabids</taxon>
        <taxon>Fabales</taxon>
        <taxon>Fabaceae</taxon>
        <taxon>Papilionoideae</taxon>
        <taxon>50 kb inversion clade</taxon>
        <taxon>NPAAA clade</taxon>
        <taxon>indigoferoid/millettioid clade</taxon>
        <taxon>Phaseoleae</taxon>
        <taxon>Mucuna</taxon>
    </lineage>
</organism>
<comment type="caution">
    <text evidence="1">The sequence shown here is derived from an EMBL/GenBank/DDBJ whole genome shotgun (WGS) entry which is preliminary data.</text>
</comment>
<proteinExistence type="predicted"/>
<dbReference type="Proteomes" id="UP000257109">
    <property type="component" value="Unassembled WGS sequence"/>
</dbReference>
<dbReference type="OrthoDB" id="1422241at2759"/>
<reference evidence="1" key="1">
    <citation type="submission" date="2018-05" db="EMBL/GenBank/DDBJ databases">
        <title>Draft genome of Mucuna pruriens seed.</title>
        <authorList>
            <person name="Nnadi N.E."/>
            <person name="Vos R."/>
            <person name="Hasami M.H."/>
            <person name="Devisetty U.K."/>
            <person name="Aguiy J.C."/>
        </authorList>
    </citation>
    <scope>NUCLEOTIDE SEQUENCE [LARGE SCALE GENOMIC DNA]</scope>
    <source>
        <strain evidence="1">JCA_2017</strain>
    </source>
</reference>
<accession>A0A371IBV7</accession>
<dbReference type="AlphaFoldDB" id="A0A371IBV7"/>
<dbReference type="PANTHER" id="PTHR33223">
    <property type="entry name" value="CCHC-TYPE DOMAIN-CONTAINING PROTEIN"/>
    <property type="match status" value="1"/>
</dbReference>
<sequence>MIGTQIGDMVLTLHKMYLIITKDTNHHIHLDNNRLCNVYSKIRWRIWSSKWLQATFRFVNTNWSISHHYESITNSFSNHYEFISKCKFHNLEEWEGSTTIANSENIVRVVEVVAIQPPLPSIAQPLKPPVITSNKLQAEQKERLLQDLKKLRDFYEHLAKHSTLRFLLKKPLKDVPLEFLRWMRLPQATIDTSGAKILDRLSEVIDRYSQHGVVEVNLKAWTNSSEPPQSPPGSSANILYDFDPKIELTLRRIRKVRNTVTSTNSSCNTSFTSKNNVFSTNIIDSSDFFTTNTFSSLNDSQQQELMENQDRTLKELATPDVVYQPWCIEYPQLELAQSYELKSDLIHLLPKFHGLASEDPHKHLKEFHVVCSTMRPQGIPEDYIKMKAFPFSLDGAAKNWLYLQLVLFNT</sequence>
<evidence type="ECO:0000313" key="1">
    <source>
        <dbReference type="EMBL" id="RDY12521.1"/>
    </source>
</evidence>
<name>A0A371IBV7_MUCPR</name>
<protein>
    <recommendedName>
        <fullName evidence="3">Retrotransposon gag domain-containing protein</fullName>
    </recommendedName>
</protein>
<dbReference type="EMBL" id="QJKJ01000454">
    <property type="protein sequence ID" value="RDY12521.1"/>
    <property type="molecule type" value="Genomic_DNA"/>
</dbReference>
<dbReference type="PANTHER" id="PTHR33223:SF3">
    <property type="match status" value="1"/>
</dbReference>